<evidence type="ECO:0000313" key="2">
    <source>
        <dbReference type="Proteomes" id="UP000036947"/>
    </source>
</evidence>
<keyword evidence="2" id="KW-1185">Reference proteome</keyword>
<gene>
    <name evidence="1" type="ORF">TOPH_08079</name>
</gene>
<accession>A0A0L0N0F4</accession>
<comment type="caution">
    <text evidence="1">The sequence shown here is derived from an EMBL/GenBank/DDBJ whole genome shotgun (WGS) entry which is preliminary data.</text>
</comment>
<evidence type="ECO:0000313" key="1">
    <source>
        <dbReference type="EMBL" id="KND87280.1"/>
    </source>
</evidence>
<protein>
    <submittedName>
        <fullName evidence="1">Uncharacterized protein</fullName>
    </submittedName>
</protein>
<dbReference type="Proteomes" id="UP000036947">
    <property type="component" value="Unassembled WGS sequence"/>
</dbReference>
<proteinExistence type="predicted"/>
<dbReference type="AlphaFoldDB" id="A0A0L0N0F4"/>
<organism evidence="1 2">
    <name type="scientific">Tolypocladium ophioglossoides (strain CBS 100239)</name>
    <name type="common">Snaketongue truffleclub</name>
    <name type="synonym">Elaphocordyceps ophioglossoides</name>
    <dbReference type="NCBI Taxonomy" id="1163406"/>
    <lineage>
        <taxon>Eukaryota</taxon>
        <taxon>Fungi</taxon>
        <taxon>Dikarya</taxon>
        <taxon>Ascomycota</taxon>
        <taxon>Pezizomycotina</taxon>
        <taxon>Sordariomycetes</taxon>
        <taxon>Hypocreomycetidae</taxon>
        <taxon>Hypocreales</taxon>
        <taxon>Ophiocordycipitaceae</taxon>
        <taxon>Tolypocladium</taxon>
    </lineage>
</organism>
<dbReference type="STRING" id="1163406.A0A0L0N0F4"/>
<name>A0A0L0N0F4_TOLOC</name>
<dbReference type="OrthoDB" id="1896086at2759"/>
<sequence>MAQCGGPLNDLLYLNTGHLAFGFKDAAGPVARAANVVNAFIQGLAPQMNISPEFAEQLGNLLVALAVDTLMGNKALGQDNRIDGSLITTSSGVAPTATATGCPDPKETSGEYNNCECIAPVEFIDYDATDDELRSIFSLTDLLNNVTTPDCNIQDLSNIPSNVFWSDKNNGELVSSSQHLCGR</sequence>
<reference evidence="1 2" key="1">
    <citation type="journal article" date="2015" name="BMC Genomics">
        <title>The genome of the truffle-parasite Tolypocladium ophioglossoides and the evolution of antifungal peptaibiotics.</title>
        <authorList>
            <person name="Quandt C.A."/>
            <person name="Bushley K.E."/>
            <person name="Spatafora J.W."/>
        </authorList>
    </citation>
    <scope>NUCLEOTIDE SEQUENCE [LARGE SCALE GENOMIC DNA]</scope>
    <source>
        <strain evidence="1 2">CBS 100239</strain>
    </source>
</reference>
<dbReference type="EMBL" id="LFRF01000039">
    <property type="protein sequence ID" value="KND87280.1"/>
    <property type="molecule type" value="Genomic_DNA"/>
</dbReference>